<accession>A0A840AIQ5</accession>
<comment type="caution">
    <text evidence="2">The sequence shown here is derived from an EMBL/GenBank/DDBJ whole genome shotgun (WGS) entry which is preliminary data.</text>
</comment>
<proteinExistence type="predicted"/>
<evidence type="ECO:0000256" key="1">
    <source>
        <dbReference type="SAM" id="MobiDB-lite"/>
    </source>
</evidence>
<organism evidence="2 3">
    <name type="scientific">Roseococcus suduntuyensis</name>
    <dbReference type="NCBI Taxonomy" id="455361"/>
    <lineage>
        <taxon>Bacteria</taxon>
        <taxon>Pseudomonadati</taxon>
        <taxon>Pseudomonadota</taxon>
        <taxon>Alphaproteobacteria</taxon>
        <taxon>Acetobacterales</taxon>
        <taxon>Roseomonadaceae</taxon>
        <taxon>Roseococcus</taxon>
    </lineage>
</organism>
<evidence type="ECO:0000313" key="2">
    <source>
        <dbReference type="EMBL" id="MBB3900436.1"/>
    </source>
</evidence>
<dbReference type="AlphaFoldDB" id="A0A840AIQ5"/>
<protein>
    <submittedName>
        <fullName evidence="2">Uncharacterized protein</fullName>
    </submittedName>
</protein>
<sequence length="59" mass="6156">MTDEEIAALVKAAGLEDAAARYPADVRAALAQLARQRGQLPRSGDPALEPTPAFVAPRA</sequence>
<keyword evidence="3" id="KW-1185">Reference proteome</keyword>
<gene>
    <name evidence="2" type="ORF">GGQ83_003913</name>
</gene>
<evidence type="ECO:0000313" key="3">
    <source>
        <dbReference type="Proteomes" id="UP000553193"/>
    </source>
</evidence>
<dbReference type="Proteomes" id="UP000553193">
    <property type="component" value="Unassembled WGS sequence"/>
</dbReference>
<dbReference type="EMBL" id="JACIDJ010000011">
    <property type="protein sequence ID" value="MBB3900436.1"/>
    <property type="molecule type" value="Genomic_DNA"/>
</dbReference>
<feature type="region of interest" description="Disordered" evidence="1">
    <location>
        <begin position="36"/>
        <end position="59"/>
    </location>
</feature>
<dbReference type="RefSeq" id="WP_184386668.1">
    <property type="nucleotide sequence ID" value="NZ_JACIDJ010000011.1"/>
</dbReference>
<reference evidence="2 3" key="1">
    <citation type="submission" date="2020-08" db="EMBL/GenBank/DDBJ databases">
        <title>Genomic Encyclopedia of Type Strains, Phase IV (KMG-IV): sequencing the most valuable type-strain genomes for metagenomic binning, comparative biology and taxonomic classification.</title>
        <authorList>
            <person name="Goeker M."/>
        </authorList>
    </citation>
    <scope>NUCLEOTIDE SEQUENCE [LARGE SCALE GENOMIC DNA]</scope>
    <source>
        <strain evidence="2 3">DSM 19979</strain>
    </source>
</reference>
<name>A0A840AIQ5_9PROT</name>